<evidence type="ECO:0000256" key="3">
    <source>
        <dbReference type="ARBA" id="ARBA00022525"/>
    </source>
</evidence>
<comment type="similarity">
    <text evidence="2">Belongs to the NPC2 family.</text>
</comment>
<dbReference type="PANTHER" id="PTHR11306:SF68">
    <property type="entry name" value="NPC INTRACELLULAR CHOLESTEROL TRANSPORTER 2"/>
    <property type="match status" value="1"/>
</dbReference>
<sequence>MRIHLFITLHASAHRYFAAVVPATVGKMNTSQVKIFLSGLMFLALCCTAVFGKKVEVKSCGGYSEVSSLDITPCDAVPCSFKRGTYVNTTVIFKTTEELKSGKLKLDVIYPLPMSLPVDKPDVCKGHNLVCPLEPGEEYKFFSTLEVKRIFPPFKGVKIQAKVKDQAKKTAMCIQFDADII</sequence>
<feature type="domain" description="MD-2-related lipid-recognition" evidence="4">
    <location>
        <begin position="57"/>
        <end position="178"/>
    </location>
</feature>
<dbReference type="Proteomes" id="UP001159427">
    <property type="component" value="Unassembled WGS sequence"/>
</dbReference>
<dbReference type="InterPro" id="IPR003172">
    <property type="entry name" value="ML_dom"/>
</dbReference>
<comment type="caution">
    <text evidence="5">The sequence shown here is derived from an EMBL/GenBank/DDBJ whole genome shotgun (WGS) entry which is preliminary data.</text>
</comment>
<reference evidence="5 6" key="1">
    <citation type="submission" date="2022-05" db="EMBL/GenBank/DDBJ databases">
        <authorList>
            <consortium name="Genoscope - CEA"/>
            <person name="William W."/>
        </authorList>
    </citation>
    <scope>NUCLEOTIDE SEQUENCE [LARGE SCALE GENOMIC DNA]</scope>
</reference>
<dbReference type="Pfam" id="PF02221">
    <property type="entry name" value="E1_DerP2_DerF2"/>
    <property type="match status" value="1"/>
</dbReference>
<dbReference type="PANTHER" id="PTHR11306">
    <property type="entry name" value="NIEMANN PICK TYPE C2 PROTEIN NPC2-RELATED"/>
    <property type="match status" value="1"/>
</dbReference>
<dbReference type="InterPro" id="IPR039670">
    <property type="entry name" value="NPC2-like"/>
</dbReference>
<evidence type="ECO:0000256" key="1">
    <source>
        <dbReference type="ARBA" id="ARBA00004613"/>
    </source>
</evidence>
<dbReference type="InterPro" id="IPR014756">
    <property type="entry name" value="Ig_E-set"/>
</dbReference>
<evidence type="ECO:0000259" key="4">
    <source>
        <dbReference type="SMART" id="SM00737"/>
    </source>
</evidence>
<accession>A0ABN8N8R3</accession>
<evidence type="ECO:0000313" key="5">
    <source>
        <dbReference type="EMBL" id="CAH3045407.1"/>
    </source>
</evidence>
<keyword evidence="3" id="KW-0964">Secreted</keyword>
<dbReference type="SMART" id="SM00737">
    <property type="entry name" value="ML"/>
    <property type="match status" value="1"/>
</dbReference>
<evidence type="ECO:0000256" key="2">
    <source>
        <dbReference type="ARBA" id="ARBA00006370"/>
    </source>
</evidence>
<dbReference type="EMBL" id="CALNXI010000770">
    <property type="protein sequence ID" value="CAH3045407.1"/>
    <property type="molecule type" value="Genomic_DNA"/>
</dbReference>
<organism evidence="5 6">
    <name type="scientific">Porites evermanni</name>
    <dbReference type="NCBI Taxonomy" id="104178"/>
    <lineage>
        <taxon>Eukaryota</taxon>
        <taxon>Metazoa</taxon>
        <taxon>Cnidaria</taxon>
        <taxon>Anthozoa</taxon>
        <taxon>Hexacorallia</taxon>
        <taxon>Scleractinia</taxon>
        <taxon>Fungiina</taxon>
        <taxon>Poritidae</taxon>
        <taxon>Porites</taxon>
    </lineage>
</organism>
<dbReference type="Gene3D" id="2.60.40.770">
    <property type="match status" value="1"/>
</dbReference>
<keyword evidence="6" id="KW-1185">Reference proteome</keyword>
<protein>
    <recommendedName>
        <fullName evidence="4">MD-2-related lipid-recognition domain-containing protein</fullName>
    </recommendedName>
</protein>
<name>A0ABN8N8R3_9CNID</name>
<gene>
    <name evidence="5" type="ORF">PEVE_00041079</name>
</gene>
<dbReference type="SUPFAM" id="SSF81296">
    <property type="entry name" value="E set domains"/>
    <property type="match status" value="1"/>
</dbReference>
<evidence type="ECO:0000313" key="6">
    <source>
        <dbReference type="Proteomes" id="UP001159427"/>
    </source>
</evidence>
<proteinExistence type="inferred from homology"/>
<comment type="subcellular location">
    <subcellularLocation>
        <location evidence="1">Secreted</location>
    </subcellularLocation>
</comment>